<keyword evidence="2" id="KW-1185">Reference proteome</keyword>
<dbReference type="EMBL" id="OX460343">
    <property type="protein sequence ID" value="CAI9180192.1"/>
    <property type="molecule type" value="Genomic_DNA"/>
</dbReference>
<protein>
    <submittedName>
        <fullName evidence="1">Uncharacterized protein</fullName>
    </submittedName>
</protein>
<accession>A0ABN9A5J4</accession>
<proteinExistence type="predicted"/>
<sequence length="128" mass="14396">MRIYFLQSQHYPSSLTQSVTKEETRRGKWTELTINCILILLVKTDFIQALLSILENLSCGELKSSPEGKASFFFSLETECVITGAFDNSGNKYFNPPMGTKVKASTFSIPGFCLISPEAEHWDKLVYA</sequence>
<dbReference type="Proteomes" id="UP001176941">
    <property type="component" value="Chromosome X"/>
</dbReference>
<organism evidence="1 2">
    <name type="scientific">Rangifer tarandus platyrhynchus</name>
    <name type="common">Svalbard reindeer</name>
    <dbReference type="NCBI Taxonomy" id="3082113"/>
    <lineage>
        <taxon>Eukaryota</taxon>
        <taxon>Metazoa</taxon>
        <taxon>Chordata</taxon>
        <taxon>Craniata</taxon>
        <taxon>Vertebrata</taxon>
        <taxon>Euteleostomi</taxon>
        <taxon>Mammalia</taxon>
        <taxon>Eutheria</taxon>
        <taxon>Laurasiatheria</taxon>
        <taxon>Artiodactyla</taxon>
        <taxon>Ruminantia</taxon>
        <taxon>Pecora</taxon>
        <taxon>Cervidae</taxon>
        <taxon>Odocoileinae</taxon>
        <taxon>Rangifer</taxon>
    </lineage>
</organism>
<evidence type="ECO:0000313" key="2">
    <source>
        <dbReference type="Proteomes" id="UP001176941"/>
    </source>
</evidence>
<name>A0ABN9A5J4_RANTA</name>
<reference evidence="1" key="1">
    <citation type="submission" date="2023-04" db="EMBL/GenBank/DDBJ databases">
        <authorList>
            <consortium name="ELIXIR-Norway"/>
        </authorList>
    </citation>
    <scope>NUCLEOTIDE SEQUENCE [LARGE SCALE GENOMIC DNA]</scope>
</reference>
<gene>
    <name evidence="1" type="ORF">MRATA1EN1_LOCUS29154</name>
</gene>
<evidence type="ECO:0000313" key="1">
    <source>
        <dbReference type="EMBL" id="CAI9180192.1"/>
    </source>
</evidence>